<evidence type="ECO:0000256" key="5">
    <source>
        <dbReference type="ARBA" id="ARBA00023242"/>
    </source>
</evidence>
<dbReference type="RefSeq" id="XP_043168382.1">
    <property type="nucleotide sequence ID" value="XM_043312447.1"/>
</dbReference>
<evidence type="ECO:0000313" key="9">
    <source>
        <dbReference type="Proteomes" id="UP000676310"/>
    </source>
</evidence>
<dbReference type="Proteomes" id="UP000676310">
    <property type="component" value="Unassembled WGS sequence"/>
</dbReference>
<evidence type="ECO:0000256" key="6">
    <source>
        <dbReference type="SAM" id="MobiDB-lite"/>
    </source>
</evidence>
<sequence>MSRASIEQALTGLIPTLSGPLPPELVELALSLLTRSRSVATSMKPDEEIARPYACAQLACERLKKRLNLPTIASRPPCPPRIYKKLYNYLSSALPDSTTTREPTTPRKATASAPASARNTPKTPLSARKTPGRVESNGEAPEWVMPTIRALAKNFDYTSLIPHVYTGVESIFPLLSRMSAAAAAAETPSKRPKRATTFSSGDVSDTRTLSLIVVVFLLVYSRMKDIDVSIQQYNEWLAKAVKAVLEPPAAKDVTDGELQIKIEETMKMAKEEGWLQMQWFDSVKPQSDGDEMEGVELSDGAAAQGKGMGLRAGGSDYIGLGTMMQDATDYLGERQQEDYTRWKANILARVQELDTAT</sequence>
<dbReference type="AlphaFoldDB" id="A0A8J2I0G1"/>
<keyword evidence="4" id="KW-0238">DNA-binding</keyword>
<comment type="similarity">
    <text evidence="2">Belongs to the ORC6 family.</text>
</comment>
<dbReference type="EMBL" id="CAJRGZ010000017">
    <property type="protein sequence ID" value="CAG5157039.1"/>
    <property type="molecule type" value="Genomic_DNA"/>
</dbReference>
<protein>
    <recommendedName>
        <fullName evidence="7">ORC6 first cyclin-like domain-containing protein</fullName>
    </recommendedName>
</protein>
<dbReference type="GO" id="GO:0005664">
    <property type="term" value="C:nuclear origin of replication recognition complex"/>
    <property type="evidence" value="ECO:0007669"/>
    <property type="project" value="InterPro"/>
</dbReference>
<evidence type="ECO:0000256" key="4">
    <source>
        <dbReference type="ARBA" id="ARBA00023125"/>
    </source>
</evidence>
<evidence type="ECO:0000256" key="2">
    <source>
        <dbReference type="ARBA" id="ARBA00010840"/>
    </source>
</evidence>
<feature type="compositionally biased region" description="Polar residues" evidence="6">
    <location>
        <begin position="94"/>
        <end position="103"/>
    </location>
</feature>
<feature type="domain" description="ORC6 first cyclin-like" evidence="7">
    <location>
        <begin position="10"/>
        <end position="94"/>
    </location>
</feature>
<accession>A0A8J2I0G1</accession>
<keyword evidence="3" id="KW-0235">DNA replication</keyword>
<dbReference type="GeneID" id="67016543"/>
<reference evidence="8" key="1">
    <citation type="submission" date="2021-05" db="EMBL/GenBank/DDBJ databases">
        <authorList>
            <person name="Stam R."/>
        </authorList>
    </citation>
    <scope>NUCLEOTIDE SEQUENCE</scope>
    <source>
        <strain evidence="8">CS162</strain>
    </source>
</reference>
<comment type="caution">
    <text evidence="8">The sequence shown here is derived from an EMBL/GenBank/DDBJ whole genome shotgun (WGS) entry which is preliminary data.</text>
</comment>
<dbReference type="OrthoDB" id="5367324at2759"/>
<dbReference type="InterPro" id="IPR008721">
    <property type="entry name" value="ORC6_cyclin_first"/>
</dbReference>
<dbReference type="GO" id="GO:0006260">
    <property type="term" value="P:DNA replication"/>
    <property type="evidence" value="ECO:0007669"/>
    <property type="project" value="UniProtKB-KW"/>
</dbReference>
<comment type="subcellular location">
    <subcellularLocation>
        <location evidence="1">Nucleus</location>
    </subcellularLocation>
</comment>
<feature type="region of interest" description="Disordered" evidence="6">
    <location>
        <begin position="94"/>
        <end position="138"/>
    </location>
</feature>
<evidence type="ECO:0000313" key="8">
    <source>
        <dbReference type="EMBL" id="CAG5157039.1"/>
    </source>
</evidence>
<proteinExistence type="inferred from homology"/>
<evidence type="ECO:0000259" key="7">
    <source>
        <dbReference type="Pfam" id="PF05460"/>
    </source>
</evidence>
<evidence type="ECO:0000256" key="3">
    <source>
        <dbReference type="ARBA" id="ARBA00022705"/>
    </source>
</evidence>
<organism evidence="8 9">
    <name type="scientific">Alternaria atra</name>
    <dbReference type="NCBI Taxonomy" id="119953"/>
    <lineage>
        <taxon>Eukaryota</taxon>
        <taxon>Fungi</taxon>
        <taxon>Dikarya</taxon>
        <taxon>Ascomycota</taxon>
        <taxon>Pezizomycotina</taxon>
        <taxon>Dothideomycetes</taxon>
        <taxon>Pleosporomycetidae</taxon>
        <taxon>Pleosporales</taxon>
        <taxon>Pleosporineae</taxon>
        <taxon>Pleosporaceae</taxon>
        <taxon>Alternaria</taxon>
        <taxon>Alternaria sect. Ulocladioides</taxon>
    </lineage>
</organism>
<dbReference type="Pfam" id="PF05460">
    <property type="entry name" value="ORC6"/>
    <property type="match status" value="1"/>
</dbReference>
<keyword evidence="5" id="KW-0539">Nucleus</keyword>
<dbReference type="GO" id="GO:0003677">
    <property type="term" value="F:DNA binding"/>
    <property type="evidence" value="ECO:0007669"/>
    <property type="project" value="UniProtKB-KW"/>
</dbReference>
<name>A0A8J2I0G1_9PLEO</name>
<keyword evidence="9" id="KW-1185">Reference proteome</keyword>
<gene>
    <name evidence="8" type="ORF">ALTATR162_LOCUS4832</name>
</gene>
<evidence type="ECO:0000256" key="1">
    <source>
        <dbReference type="ARBA" id="ARBA00004123"/>
    </source>
</evidence>